<dbReference type="Gene3D" id="1.10.10.10">
    <property type="entry name" value="Winged helix-like DNA-binding domain superfamily/Winged helix DNA-binding domain"/>
    <property type="match status" value="1"/>
</dbReference>
<dbReference type="SUPFAM" id="SSF46785">
    <property type="entry name" value="Winged helix' DNA-binding domain"/>
    <property type="match status" value="1"/>
</dbReference>
<dbReference type="GO" id="GO:0003700">
    <property type="term" value="F:DNA-binding transcription factor activity"/>
    <property type="evidence" value="ECO:0007669"/>
    <property type="project" value="InterPro"/>
</dbReference>
<evidence type="ECO:0000313" key="6">
    <source>
        <dbReference type="EMBL" id="SQI99685.1"/>
    </source>
</evidence>
<dbReference type="InterPro" id="IPR036390">
    <property type="entry name" value="WH_DNA-bd_sf"/>
</dbReference>
<evidence type="ECO:0000256" key="4">
    <source>
        <dbReference type="ARBA" id="ARBA00023163"/>
    </source>
</evidence>
<evidence type="ECO:0000256" key="3">
    <source>
        <dbReference type="ARBA" id="ARBA00023125"/>
    </source>
</evidence>
<dbReference type="Gene3D" id="3.40.190.290">
    <property type="match status" value="1"/>
</dbReference>
<keyword evidence="4" id="KW-0804">Transcription</keyword>
<dbReference type="PRINTS" id="PR00039">
    <property type="entry name" value="HTHLYSR"/>
</dbReference>
<dbReference type="InterPro" id="IPR036388">
    <property type="entry name" value="WH-like_DNA-bd_sf"/>
</dbReference>
<dbReference type="Pfam" id="PF03466">
    <property type="entry name" value="LysR_substrate"/>
    <property type="match status" value="1"/>
</dbReference>
<protein>
    <submittedName>
        <fullName evidence="6">HTH-type transcriptional activator CmpR</fullName>
    </submittedName>
</protein>
<dbReference type="AlphaFoldDB" id="A0AAX1TVF1"/>
<dbReference type="KEGG" id="ful:C4N20_08335"/>
<dbReference type="GeneID" id="78454815"/>
<dbReference type="InterPro" id="IPR005119">
    <property type="entry name" value="LysR_subst-bd"/>
</dbReference>
<dbReference type="FunFam" id="1.10.10.10:FF:000001">
    <property type="entry name" value="LysR family transcriptional regulator"/>
    <property type="match status" value="1"/>
</dbReference>
<organism evidence="6 7">
    <name type="scientific">Fusobacterium ulcerans</name>
    <dbReference type="NCBI Taxonomy" id="861"/>
    <lineage>
        <taxon>Bacteria</taxon>
        <taxon>Fusobacteriati</taxon>
        <taxon>Fusobacteriota</taxon>
        <taxon>Fusobacteriia</taxon>
        <taxon>Fusobacteriales</taxon>
        <taxon>Fusobacteriaceae</taxon>
        <taxon>Fusobacterium</taxon>
    </lineage>
</organism>
<dbReference type="Proteomes" id="UP000249008">
    <property type="component" value="Chromosome 1"/>
</dbReference>
<evidence type="ECO:0000313" key="7">
    <source>
        <dbReference type="Proteomes" id="UP000249008"/>
    </source>
</evidence>
<dbReference type="RefSeq" id="WP_005978972.1">
    <property type="nucleotide sequence ID" value="NZ_BAABXY010000001.1"/>
</dbReference>
<reference evidence="6 7" key="1">
    <citation type="submission" date="2018-06" db="EMBL/GenBank/DDBJ databases">
        <authorList>
            <consortium name="Pathogen Informatics"/>
            <person name="Doyle S."/>
        </authorList>
    </citation>
    <scope>NUCLEOTIDE SEQUENCE [LARGE SCALE GENOMIC DNA]</scope>
    <source>
        <strain evidence="6 7">NCTC12112</strain>
    </source>
</reference>
<comment type="similarity">
    <text evidence="1">Belongs to the LysR transcriptional regulatory family.</text>
</comment>
<dbReference type="GO" id="GO:0000976">
    <property type="term" value="F:transcription cis-regulatory region binding"/>
    <property type="evidence" value="ECO:0007669"/>
    <property type="project" value="TreeGrafter"/>
</dbReference>
<sequence length="293" mass="34196">MDIDKIESFVTLAEIKHFAKASEVLYISQPALSKRIQALEDELNVPLFNRIGKKIFLTVQGEYFKKYAEEMLASYYNAREYIKQIENLEHGTLNFGTTNFIGVYLMPEFISKFHNKYPKIEINMVINSSKNILNMLHKNQLEFIFLSDYIVEEDDYYVIKKYIDDNLKLIVGNKHRLFGQKSCSLFDVADDLYITKEPTSSQSKFLDKIFKKHNFDFNNKLFISHQEAIKESVINNIGISILSVNSVKRELESGLVTALDFDEEDIQREIQYVYIKNKFLTPAANEFIKLISE</sequence>
<dbReference type="PANTHER" id="PTHR30126:SF40">
    <property type="entry name" value="HTH-TYPE TRANSCRIPTIONAL REGULATOR GLTR"/>
    <property type="match status" value="1"/>
</dbReference>
<dbReference type="PROSITE" id="PS50931">
    <property type="entry name" value="HTH_LYSR"/>
    <property type="match status" value="1"/>
</dbReference>
<dbReference type="InterPro" id="IPR000847">
    <property type="entry name" value="LysR_HTH_N"/>
</dbReference>
<evidence type="ECO:0000256" key="1">
    <source>
        <dbReference type="ARBA" id="ARBA00009437"/>
    </source>
</evidence>
<dbReference type="EMBL" id="LS483487">
    <property type="protein sequence ID" value="SQI99685.1"/>
    <property type="molecule type" value="Genomic_DNA"/>
</dbReference>
<name>A0AAX1TVF1_9FUSO</name>
<accession>A0AAX1TVF1</accession>
<dbReference type="SUPFAM" id="SSF53850">
    <property type="entry name" value="Periplasmic binding protein-like II"/>
    <property type="match status" value="1"/>
</dbReference>
<keyword evidence="3" id="KW-0238">DNA-binding</keyword>
<dbReference type="PANTHER" id="PTHR30126">
    <property type="entry name" value="HTH-TYPE TRANSCRIPTIONAL REGULATOR"/>
    <property type="match status" value="1"/>
</dbReference>
<proteinExistence type="inferred from homology"/>
<gene>
    <name evidence="6" type="primary">cmpR_1</name>
    <name evidence="6" type="ORF">NCTC12112_00217</name>
</gene>
<evidence type="ECO:0000259" key="5">
    <source>
        <dbReference type="PROSITE" id="PS50931"/>
    </source>
</evidence>
<dbReference type="Pfam" id="PF00126">
    <property type="entry name" value="HTH_1"/>
    <property type="match status" value="1"/>
</dbReference>
<evidence type="ECO:0000256" key="2">
    <source>
        <dbReference type="ARBA" id="ARBA00023015"/>
    </source>
</evidence>
<keyword evidence="2" id="KW-0805">Transcription regulation</keyword>
<feature type="domain" description="HTH lysR-type" evidence="5">
    <location>
        <begin position="1"/>
        <end position="58"/>
    </location>
</feature>